<dbReference type="Pfam" id="PF00501">
    <property type="entry name" value="AMP-binding"/>
    <property type="match status" value="1"/>
</dbReference>
<dbReference type="PANTHER" id="PTHR43272:SF32">
    <property type="entry name" value="AMP-DEPENDENT SYNTHETASE_LIGASE DOMAIN-CONTAINING PROTEIN"/>
    <property type="match status" value="1"/>
</dbReference>
<reference evidence="5 6" key="1">
    <citation type="submission" date="2019-04" db="EMBL/GenBank/DDBJ databases">
        <title>Crypto-aerobic microbial life in anoxic (sulfidic) marine sediments.</title>
        <authorList>
            <person name="Bhattacharya S."/>
            <person name="Roy C."/>
            <person name="Mondal N."/>
            <person name="Sarkar J."/>
            <person name="Mandal S."/>
            <person name="Rameez M.J."/>
            <person name="Ghosh W."/>
        </authorList>
    </citation>
    <scope>NUCLEOTIDE SEQUENCE [LARGE SCALE GENOMIC DNA]</scope>
    <source>
        <strain evidence="5 6">SBBB</strain>
    </source>
</reference>
<protein>
    <submittedName>
        <fullName evidence="5">AMP-binding protein</fullName>
    </submittedName>
</protein>
<comment type="caution">
    <text evidence="5">The sequence shown here is derived from an EMBL/GenBank/DDBJ whole genome shotgun (WGS) entry which is preliminary data.</text>
</comment>
<dbReference type="InterPro" id="IPR020845">
    <property type="entry name" value="AMP-binding_CS"/>
</dbReference>
<evidence type="ECO:0000313" key="5">
    <source>
        <dbReference type="EMBL" id="TKA91652.1"/>
    </source>
</evidence>
<evidence type="ECO:0000256" key="3">
    <source>
        <dbReference type="ARBA" id="ARBA00023098"/>
    </source>
</evidence>
<evidence type="ECO:0000256" key="1">
    <source>
        <dbReference type="ARBA" id="ARBA00022598"/>
    </source>
</evidence>
<organism evidence="5 6">
    <name type="scientific">Halopseudomonas bauzanensis</name>
    <dbReference type="NCBI Taxonomy" id="653930"/>
    <lineage>
        <taxon>Bacteria</taxon>
        <taxon>Pseudomonadati</taxon>
        <taxon>Pseudomonadota</taxon>
        <taxon>Gammaproteobacteria</taxon>
        <taxon>Pseudomonadales</taxon>
        <taxon>Pseudomonadaceae</taxon>
        <taxon>Halopseudomonas</taxon>
    </lineage>
</organism>
<dbReference type="SUPFAM" id="SSF56801">
    <property type="entry name" value="Acetyl-CoA synthetase-like"/>
    <property type="match status" value="1"/>
</dbReference>
<evidence type="ECO:0000259" key="4">
    <source>
        <dbReference type="Pfam" id="PF00501"/>
    </source>
</evidence>
<dbReference type="PROSITE" id="PS00455">
    <property type="entry name" value="AMP_BINDING"/>
    <property type="match status" value="1"/>
</dbReference>
<dbReference type="Proteomes" id="UP000305198">
    <property type="component" value="Unassembled WGS sequence"/>
</dbReference>
<sequence length="622" mass="69600">MGIASAIIPCPPPGWPVWRCRCRQPAWLTWSAWQTRPAYGSAAEKSGWNSLADHITITIHRYSGVVMDNQTGPGEVRVLDAFFQRAQLHPERIWLVQPLAGGQVQELTWGQGADEARRLAGWLQQLNLPERSTIAILSKNCAHWIICDLAIWMAGHISVPLPPTTPDDAVRRVLEHAEAKVVIIGKLDDWQRVRPGLPSGIPWVGMPLAEPDEQLLDWSSLQQSCEPLAHAVTRDPAELATIMYTAGTTGVPKGCMLSFASMQFAANNFLRLFLVNDQDRVLSWLPLSQVMERQFIEMQSLLSGMTVYFAHSRETFIDDLQRARPTLFLGTSTTWHQIRQGVMRRAQHRVLDAALKIPLLGRRLAAGMLEQLGLDQLRFGVAGGDVAPAELLEWYHRIGVRLFQLYGLTENCGYSHVGRPERLRPGWCGLPNPGVECRLGEEREVLVRSRATMLGYHRDPERTAQMVDAEGFLHTGDRGEIDTDGFLRLTGRINDLFHTAEGRKIVPQPLEHRLLAHGFILQACVAGDGLPQPLGLLTLTERAHAAPRHEVEQELEALLRATNAALPRAEQLGCLVILDEDWSPANGMLTGTQQLRRSVIYARYHDRLGDWSVRGRPVVWAD</sequence>
<dbReference type="InterPro" id="IPR000873">
    <property type="entry name" value="AMP-dep_synth/lig_dom"/>
</dbReference>
<name>A0A4U0YI25_9GAMM</name>
<evidence type="ECO:0000313" key="6">
    <source>
        <dbReference type="Proteomes" id="UP000305198"/>
    </source>
</evidence>
<dbReference type="EMBL" id="SWAV01000003">
    <property type="protein sequence ID" value="TKA91652.1"/>
    <property type="molecule type" value="Genomic_DNA"/>
</dbReference>
<dbReference type="AlphaFoldDB" id="A0A4U0YI25"/>
<keyword evidence="2" id="KW-0276">Fatty acid metabolism</keyword>
<evidence type="ECO:0000256" key="2">
    <source>
        <dbReference type="ARBA" id="ARBA00022832"/>
    </source>
</evidence>
<dbReference type="InterPro" id="IPR042099">
    <property type="entry name" value="ANL_N_sf"/>
</dbReference>
<dbReference type="Gene3D" id="3.40.50.12780">
    <property type="entry name" value="N-terminal domain of ligase-like"/>
    <property type="match status" value="1"/>
</dbReference>
<keyword evidence="3" id="KW-0443">Lipid metabolism</keyword>
<dbReference type="GO" id="GO:0016020">
    <property type="term" value="C:membrane"/>
    <property type="evidence" value="ECO:0007669"/>
    <property type="project" value="TreeGrafter"/>
</dbReference>
<accession>A0A4U0YI25</accession>
<dbReference type="GO" id="GO:0004467">
    <property type="term" value="F:long-chain fatty acid-CoA ligase activity"/>
    <property type="evidence" value="ECO:0007669"/>
    <property type="project" value="TreeGrafter"/>
</dbReference>
<proteinExistence type="predicted"/>
<dbReference type="Pfam" id="PF23562">
    <property type="entry name" value="AMP-binding_C_3"/>
    <property type="match status" value="1"/>
</dbReference>
<dbReference type="PANTHER" id="PTHR43272">
    <property type="entry name" value="LONG-CHAIN-FATTY-ACID--COA LIGASE"/>
    <property type="match status" value="1"/>
</dbReference>
<keyword evidence="1" id="KW-0436">Ligase</keyword>
<feature type="domain" description="AMP-dependent synthetase/ligase" evidence="4">
    <location>
        <begin position="82"/>
        <end position="456"/>
    </location>
</feature>
<gene>
    <name evidence="5" type="ORF">FA869_11255</name>
</gene>